<evidence type="ECO:0000259" key="3">
    <source>
        <dbReference type="Pfam" id="PF00685"/>
    </source>
</evidence>
<dbReference type="SUPFAM" id="SSF52540">
    <property type="entry name" value="P-loop containing nucleoside triphosphate hydrolases"/>
    <property type="match status" value="1"/>
</dbReference>
<dbReference type="EMBL" id="MU827367">
    <property type="protein sequence ID" value="KAJ7351052.1"/>
    <property type="molecule type" value="Genomic_DNA"/>
</dbReference>
<dbReference type="GO" id="GO:0008146">
    <property type="term" value="F:sulfotransferase activity"/>
    <property type="evidence" value="ECO:0007669"/>
    <property type="project" value="InterPro"/>
</dbReference>
<dbReference type="PANTHER" id="PTHR11783">
    <property type="entry name" value="SULFOTRANSFERASE SULT"/>
    <property type="match status" value="1"/>
</dbReference>
<accession>A0A9W9YHZ9</accession>
<dbReference type="Gene3D" id="3.40.50.300">
    <property type="entry name" value="P-loop containing nucleotide triphosphate hydrolases"/>
    <property type="match status" value="1"/>
</dbReference>
<name>A0A9W9YHZ9_9CNID</name>
<dbReference type="Pfam" id="PF00685">
    <property type="entry name" value="Sulfotransfer_1"/>
    <property type="match status" value="1"/>
</dbReference>
<feature type="domain" description="Sulfotransferase" evidence="3">
    <location>
        <begin position="27"/>
        <end position="215"/>
    </location>
</feature>
<evidence type="ECO:0000313" key="5">
    <source>
        <dbReference type="Proteomes" id="UP001163046"/>
    </source>
</evidence>
<evidence type="ECO:0000256" key="2">
    <source>
        <dbReference type="ARBA" id="ARBA00022679"/>
    </source>
</evidence>
<keyword evidence="2" id="KW-0808">Transferase</keyword>
<comment type="caution">
    <text evidence="4">The sequence shown here is derived from an EMBL/GenBank/DDBJ whole genome shotgun (WGS) entry which is preliminary data.</text>
</comment>
<evidence type="ECO:0000313" key="4">
    <source>
        <dbReference type="EMBL" id="KAJ7351052.1"/>
    </source>
</evidence>
<comment type="similarity">
    <text evidence="1">Belongs to the sulfotransferase 1 family.</text>
</comment>
<proteinExistence type="inferred from homology"/>
<dbReference type="Proteomes" id="UP001163046">
    <property type="component" value="Unassembled WGS sequence"/>
</dbReference>
<gene>
    <name evidence="4" type="ORF">OS493_037005</name>
</gene>
<dbReference type="AlphaFoldDB" id="A0A9W9YHZ9"/>
<dbReference type="InterPro" id="IPR000863">
    <property type="entry name" value="Sulfotransferase_dom"/>
</dbReference>
<reference evidence="4" key="1">
    <citation type="submission" date="2023-01" db="EMBL/GenBank/DDBJ databases">
        <title>Genome assembly of the deep-sea coral Lophelia pertusa.</title>
        <authorList>
            <person name="Herrera S."/>
            <person name="Cordes E."/>
        </authorList>
    </citation>
    <scope>NUCLEOTIDE SEQUENCE</scope>
    <source>
        <strain evidence="4">USNM1676648</strain>
        <tissue evidence="4">Polyp</tissue>
    </source>
</reference>
<evidence type="ECO:0000256" key="1">
    <source>
        <dbReference type="ARBA" id="ARBA00005771"/>
    </source>
</evidence>
<dbReference type="InterPro" id="IPR027417">
    <property type="entry name" value="P-loop_NTPase"/>
</dbReference>
<keyword evidence="5" id="KW-1185">Reference proteome</keyword>
<organism evidence="4 5">
    <name type="scientific">Desmophyllum pertusum</name>
    <dbReference type="NCBI Taxonomy" id="174260"/>
    <lineage>
        <taxon>Eukaryota</taxon>
        <taxon>Metazoa</taxon>
        <taxon>Cnidaria</taxon>
        <taxon>Anthozoa</taxon>
        <taxon>Hexacorallia</taxon>
        <taxon>Scleractinia</taxon>
        <taxon>Caryophylliina</taxon>
        <taxon>Caryophylliidae</taxon>
        <taxon>Desmophyllum</taxon>
    </lineage>
</organism>
<dbReference type="OrthoDB" id="5973838at2759"/>
<protein>
    <recommendedName>
        <fullName evidence="3">Sulfotransferase domain-containing protein</fullName>
    </recommendedName>
</protein>
<sequence>MPWLDGMLLPFPENPYSATSPVMIERMFESFPSPRVFKTHLPYDLVPKPCDQATKPRYIYVMRNPKDVAVSYYHHILVMPETTITTWNGFFELFIEGKVLYGSWFDHVLSWWKHKDDTNILFLKYEEMKRNSPVAIQKIAKFIGKELSHEILECIVNQTSFNAMKKEGNANYSWMQELKGDVIRKGQVGDWRNYFTEEQNKQFDSLYAEKMAGSGLQFEFRGEEQI</sequence>